<dbReference type="PANTHER" id="PTHR30487:SF0">
    <property type="entry name" value="PREPILIN LEADER PEPTIDASE_N-METHYLTRANSFERASE-RELATED"/>
    <property type="match status" value="1"/>
</dbReference>
<dbReference type="EMBL" id="JBIRYL010000001">
    <property type="protein sequence ID" value="MFI2230752.1"/>
    <property type="molecule type" value="Genomic_DNA"/>
</dbReference>
<feature type="transmembrane region" description="Helical" evidence="3">
    <location>
        <begin position="27"/>
        <end position="44"/>
    </location>
</feature>
<evidence type="ECO:0000259" key="4">
    <source>
        <dbReference type="Pfam" id="PF01478"/>
    </source>
</evidence>
<sequence length="163" mass="16475">MTTLGFLAFTVWCAALSVTDIRRRRLPNLLTVPGAVAVLTYAALTGTFRPAAWGAALLAAPYLLIHLAHPAALGAGDVKLALGLGAAAGLGGGPVWLWSALAAPVCTALAGVGVLLGSRAGRRIFGGRSGGAPPRAPDRERTGHTIPHGPSMCAATLLGLALW</sequence>
<dbReference type="Gene3D" id="1.20.120.1220">
    <property type="match status" value="1"/>
</dbReference>
<comment type="caution">
    <text evidence="5">The sequence shown here is derived from an EMBL/GenBank/DDBJ whole genome shotgun (WGS) entry which is preliminary data.</text>
</comment>
<keyword evidence="3" id="KW-0472">Membrane</keyword>
<evidence type="ECO:0000256" key="3">
    <source>
        <dbReference type="SAM" id="Phobius"/>
    </source>
</evidence>
<protein>
    <submittedName>
        <fullName evidence="5">Prepilin peptidase</fullName>
        <ecNumber evidence="5">3.4.23.43</ecNumber>
    </submittedName>
</protein>
<keyword evidence="6" id="KW-1185">Reference proteome</keyword>
<keyword evidence="5" id="KW-0378">Hydrolase</keyword>
<evidence type="ECO:0000313" key="6">
    <source>
        <dbReference type="Proteomes" id="UP001611494"/>
    </source>
</evidence>
<evidence type="ECO:0000313" key="5">
    <source>
        <dbReference type="EMBL" id="MFI2230752.1"/>
    </source>
</evidence>
<keyword evidence="3" id="KW-0812">Transmembrane</keyword>
<dbReference type="PANTHER" id="PTHR30487">
    <property type="entry name" value="TYPE 4 PREPILIN-LIKE PROTEINS LEADER PEPTIDE-PROCESSING ENZYME"/>
    <property type="match status" value="1"/>
</dbReference>
<dbReference type="InterPro" id="IPR050882">
    <property type="entry name" value="Prepilin_peptidase/N-MTase"/>
</dbReference>
<dbReference type="InterPro" id="IPR000045">
    <property type="entry name" value="Prepilin_IV_endopep_pep"/>
</dbReference>
<gene>
    <name evidence="5" type="ORF">ACH49Z_12955</name>
</gene>
<name>A0ABW7VW03_9NOCA</name>
<dbReference type="RefSeq" id="WP_397062046.1">
    <property type="nucleotide sequence ID" value="NZ_JBIRYL010000001.1"/>
</dbReference>
<comment type="similarity">
    <text evidence="1">Belongs to the peptidase A24 family.</text>
</comment>
<proteinExistence type="inferred from homology"/>
<feature type="domain" description="Prepilin type IV endopeptidase peptidase" evidence="4">
    <location>
        <begin position="8"/>
        <end position="100"/>
    </location>
</feature>
<dbReference type="Proteomes" id="UP001611494">
    <property type="component" value="Unassembled WGS sequence"/>
</dbReference>
<accession>A0ABW7VW03</accession>
<feature type="region of interest" description="Disordered" evidence="2">
    <location>
        <begin position="126"/>
        <end position="146"/>
    </location>
</feature>
<organism evidence="5 6">
    <name type="scientific">Nocardia testacea</name>
    <dbReference type="NCBI Taxonomy" id="248551"/>
    <lineage>
        <taxon>Bacteria</taxon>
        <taxon>Bacillati</taxon>
        <taxon>Actinomycetota</taxon>
        <taxon>Actinomycetes</taxon>
        <taxon>Mycobacteriales</taxon>
        <taxon>Nocardiaceae</taxon>
        <taxon>Nocardia</taxon>
    </lineage>
</organism>
<keyword evidence="3" id="KW-1133">Transmembrane helix</keyword>
<dbReference type="GO" id="GO:0004190">
    <property type="term" value="F:aspartic-type endopeptidase activity"/>
    <property type="evidence" value="ECO:0007669"/>
    <property type="project" value="UniProtKB-EC"/>
</dbReference>
<feature type="transmembrane region" description="Helical" evidence="3">
    <location>
        <begin position="95"/>
        <end position="116"/>
    </location>
</feature>
<evidence type="ECO:0000256" key="2">
    <source>
        <dbReference type="SAM" id="MobiDB-lite"/>
    </source>
</evidence>
<dbReference type="Pfam" id="PF01478">
    <property type="entry name" value="Peptidase_A24"/>
    <property type="match status" value="1"/>
</dbReference>
<dbReference type="EC" id="3.4.23.43" evidence="5"/>
<reference evidence="5 6" key="1">
    <citation type="submission" date="2024-10" db="EMBL/GenBank/DDBJ databases">
        <title>The Natural Products Discovery Center: Release of the First 8490 Sequenced Strains for Exploring Actinobacteria Biosynthetic Diversity.</title>
        <authorList>
            <person name="Kalkreuter E."/>
            <person name="Kautsar S.A."/>
            <person name="Yang D."/>
            <person name="Bader C.D."/>
            <person name="Teijaro C.N."/>
            <person name="Fluegel L."/>
            <person name="Davis C.M."/>
            <person name="Simpson J.R."/>
            <person name="Lauterbach L."/>
            <person name="Steele A.D."/>
            <person name="Gui C."/>
            <person name="Meng S."/>
            <person name="Li G."/>
            <person name="Viehrig K."/>
            <person name="Ye F."/>
            <person name="Su P."/>
            <person name="Kiefer A.F."/>
            <person name="Nichols A."/>
            <person name="Cepeda A.J."/>
            <person name="Yan W."/>
            <person name="Fan B."/>
            <person name="Jiang Y."/>
            <person name="Adhikari A."/>
            <person name="Zheng C.-J."/>
            <person name="Schuster L."/>
            <person name="Cowan T.M."/>
            <person name="Smanski M.J."/>
            <person name="Chevrette M.G."/>
            <person name="De Carvalho L.P.S."/>
            <person name="Shen B."/>
        </authorList>
    </citation>
    <scope>NUCLEOTIDE SEQUENCE [LARGE SCALE GENOMIC DNA]</scope>
    <source>
        <strain evidence="5 6">NPDC019377</strain>
    </source>
</reference>
<evidence type="ECO:0000256" key="1">
    <source>
        <dbReference type="ARBA" id="ARBA00005801"/>
    </source>
</evidence>